<name>A0A916JPH3_9FLAO</name>
<evidence type="ECO:0000259" key="3">
    <source>
        <dbReference type="Pfam" id="PF18962"/>
    </source>
</evidence>
<dbReference type="KEGG" id="ptan:CRYO30217_02379"/>
<accession>A0A916JPH3</accession>
<gene>
    <name evidence="4" type="ORF">CRYO30217_02379</name>
</gene>
<evidence type="ECO:0000313" key="5">
    <source>
        <dbReference type="Proteomes" id="UP000683507"/>
    </source>
</evidence>
<organism evidence="4 5">
    <name type="scientific">Parvicella tangerina</name>
    <dbReference type="NCBI Taxonomy" id="2829795"/>
    <lineage>
        <taxon>Bacteria</taxon>
        <taxon>Pseudomonadati</taxon>
        <taxon>Bacteroidota</taxon>
        <taxon>Flavobacteriia</taxon>
        <taxon>Flavobacteriales</taxon>
        <taxon>Parvicellaceae</taxon>
        <taxon>Parvicella</taxon>
    </lineage>
</organism>
<evidence type="ECO:0000256" key="1">
    <source>
        <dbReference type="ARBA" id="ARBA00022729"/>
    </source>
</evidence>
<keyword evidence="1 2" id="KW-0732">Signal</keyword>
<feature type="chain" id="PRO_5036949743" description="Secretion system C-terminal sorting domain-containing protein" evidence="2">
    <location>
        <begin position="22"/>
        <end position="613"/>
    </location>
</feature>
<sequence>MRKIYTSLFALAAGTCAFAQANHGNLPFESLNRSNSLRFESASVVKGTNLQEKAVLYSEDFESVTTPALPAGMTTTGCSMGYWYTGDEVDANTGGYWPVPSNGSSTFAMINDDADDQDKTEEMLILPAQDFQGQTGMVLKFSAFHDQNYGTGDAIVRVSTDGGSTWTDVLTLPVDAANWQNIVVDLSAYDGNASVTVGFWWNDGGLCGSTTDTNWGTGLAIDNIVMENAVADDLAANWLLPADISTDYAYTMIPMGQARPMGATMRITNQGTNTQADAGFDFDITTGGSSVGTGSEGVTASIASFAADTLTGVSTFTPTATGTYTITGTTTMSATDLDNSNNEASASVEMTDTVWARDFTTFDGGFYNVSSQTNGEGVKIGHLLVATADQDFASIHIGLVNTTAHDGQLMFGELWYYDGNAGSWVFLESTDDHTINNATDGGTILELPLLSPVSVTAGMELLVVAGHYGGATDASDHVRFATAGVSQEGSVIGFTADGSAFQLLSPPAPVVRLVAAPADANVAENGLNVHVGQNYPNPFNGNSTIGYSLENADEVIVEITDLTGKVISVMNEGVKSAGNHTVVINSNGLAAGTYYYSVITSNGKVTKAMNIAK</sequence>
<dbReference type="Pfam" id="PF18962">
    <property type="entry name" value="Por_Secre_tail"/>
    <property type="match status" value="1"/>
</dbReference>
<protein>
    <recommendedName>
        <fullName evidence="3">Secretion system C-terminal sorting domain-containing protein</fullName>
    </recommendedName>
</protein>
<dbReference type="AlphaFoldDB" id="A0A916JPH3"/>
<dbReference type="InterPro" id="IPR026444">
    <property type="entry name" value="Secre_tail"/>
</dbReference>
<keyword evidence="5" id="KW-1185">Reference proteome</keyword>
<feature type="signal peptide" evidence="2">
    <location>
        <begin position="1"/>
        <end position="21"/>
    </location>
</feature>
<proteinExistence type="predicted"/>
<reference evidence="4" key="1">
    <citation type="submission" date="2021-04" db="EMBL/GenBank/DDBJ databases">
        <authorList>
            <person name="Rodrigo-Torres L."/>
            <person name="Arahal R. D."/>
            <person name="Lucena T."/>
        </authorList>
    </citation>
    <scope>NUCLEOTIDE SEQUENCE</scope>
    <source>
        <strain evidence="4">AS29M-1</strain>
    </source>
</reference>
<evidence type="ECO:0000313" key="4">
    <source>
        <dbReference type="EMBL" id="CAG5084117.1"/>
    </source>
</evidence>
<dbReference type="Gene3D" id="2.60.120.260">
    <property type="entry name" value="Galactose-binding domain-like"/>
    <property type="match status" value="1"/>
</dbReference>
<evidence type="ECO:0000256" key="2">
    <source>
        <dbReference type="SAM" id="SignalP"/>
    </source>
</evidence>
<dbReference type="EMBL" id="OU015584">
    <property type="protein sequence ID" value="CAG5084117.1"/>
    <property type="molecule type" value="Genomic_DNA"/>
</dbReference>
<feature type="domain" description="Secretion system C-terminal sorting" evidence="3">
    <location>
        <begin position="535"/>
        <end position="608"/>
    </location>
</feature>
<dbReference type="Proteomes" id="UP000683507">
    <property type="component" value="Chromosome"/>
</dbReference>
<dbReference type="RefSeq" id="WP_258542609.1">
    <property type="nucleotide sequence ID" value="NZ_OU015584.1"/>
</dbReference>
<dbReference type="NCBIfam" id="TIGR04183">
    <property type="entry name" value="Por_Secre_tail"/>
    <property type="match status" value="1"/>
</dbReference>